<comment type="caution">
    <text evidence="3">The sequence shown here is derived from an EMBL/GenBank/DDBJ whole genome shotgun (WGS) entry which is preliminary data.</text>
</comment>
<protein>
    <submittedName>
        <fullName evidence="3">7912_t:CDS:1</fullName>
    </submittedName>
</protein>
<name>A0A9N9N6Y2_9GLOM</name>
<dbReference type="GO" id="GO:0006487">
    <property type="term" value="P:protein N-linked glycosylation"/>
    <property type="evidence" value="ECO:0007669"/>
    <property type="project" value="TreeGrafter"/>
</dbReference>
<feature type="non-terminal residue" evidence="3">
    <location>
        <position position="1"/>
    </location>
</feature>
<dbReference type="Pfam" id="PF01793">
    <property type="entry name" value="Glyco_transf_15"/>
    <property type="match status" value="1"/>
</dbReference>
<evidence type="ECO:0000256" key="1">
    <source>
        <dbReference type="ARBA" id="ARBA00007677"/>
    </source>
</evidence>
<evidence type="ECO:0000256" key="2">
    <source>
        <dbReference type="ARBA" id="ARBA00022679"/>
    </source>
</evidence>
<dbReference type="GO" id="GO:0016020">
    <property type="term" value="C:membrane"/>
    <property type="evidence" value="ECO:0007669"/>
    <property type="project" value="InterPro"/>
</dbReference>
<comment type="similarity">
    <text evidence="1">Belongs to the glycosyltransferase 15 family.</text>
</comment>
<evidence type="ECO:0000313" key="4">
    <source>
        <dbReference type="Proteomes" id="UP000789396"/>
    </source>
</evidence>
<accession>A0A9N9N6Y2</accession>
<dbReference type="PANTHER" id="PTHR31121:SF6">
    <property type="entry name" value="ALPHA-1,2 MANNOSYLTRANSFERASE KTR1"/>
    <property type="match status" value="1"/>
</dbReference>
<dbReference type="Proteomes" id="UP000789396">
    <property type="component" value="Unassembled WGS sequence"/>
</dbReference>
<dbReference type="PANTHER" id="PTHR31121">
    <property type="entry name" value="ALPHA-1,2 MANNOSYLTRANSFERASE KTR1"/>
    <property type="match status" value="1"/>
</dbReference>
<dbReference type="OrthoDB" id="439943at2759"/>
<keyword evidence="4" id="KW-1185">Reference proteome</keyword>
<dbReference type="InterPro" id="IPR002685">
    <property type="entry name" value="Glyco_trans_15"/>
</dbReference>
<proteinExistence type="inferred from homology"/>
<dbReference type="GO" id="GO:0000032">
    <property type="term" value="P:cell wall mannoprotein biosynthetic process"/>
    <property type="evidence" value="ECO:0007669"/>
    <property type="project" value="TreeGrafter"/>
</dbReference>
<reference evidence="3" key="1">
    <citation type="submission" date="2021-06" db="EMBL/GenBank/DDBJ databases">
        <authorList>
            <person name="Kallberg Y."/>
            <person name="Tangrot J."/>
            <person name="Rosling A."/>
        </authorList>
    </citation>
    <scope>NUCLEOTIDE SEQUENCE</scope>
    <source>
        <strain evidence="3">IN212</strain>
    </source>
</reference>
<organism evidence="3 4">
    <name type="scientific">Racocetra fulgida</name>
    <dbReference type="NCBI Taxonomy" id="60492"/>
    <lineage>
        <taxon>Eukaryota</taxon>
        <taxon>Fungi</taxon>
        <taxon>Fungi incertae sedis</taxon>
        <taxon>Mucoromycota</taxon>
        <taxon>Glomeromycotina</taxon>
        <taxon>Glomeromycetes</taxon>
        <taxon>Diversisporales</taxon>
        <taxon>Gigasporaceae</taxon>
        <taxon>Racocetra</taxon>
    </lineage>
</organism>
<evidence type="ECO:0000313" key="3">
    <source>
        <dbReference type="EMBL" id="CAG8706245.1"/>
    </source>
</evidence>
<gene>
    <name evidence="3" type="ORF">RFULGI_LOCUS10623</name>
</gene>
<dbReference type="GO" id="GO:0000026">
    <property type="term" value="F:alpha-1,2-mannosyltransferase activity"/>
    <property type="evidence" value="ECO:0007669"/>
    <property type="project" value="TreeGrafter"/>
</dbReference>
<dbReference type="SUPFAM" id="SSF53448">
    <property type="entry name" value="Nucleotide-diphospho-sugar transferases"/>
    <property type="match status" value="1"/>
</dbReference>
<sequence length="52" mass="6339">FTVSLYEYPKTIPTLWDTVKEFIEKYPQYIEKDNLMDFISDDDGETYNLYVF</sequence>
<dbReference type="EMBL" id="CAJVPZ010021379">
    <property type="protein sequence ID" value="CAG8706245.1"/>
    <property type="molecule type" value="Genomic_DNA"/>
</dbReference>
<keyword evidence="2" id="KW-0808">Transferase</keyword>
<dbReference type="InterPro" id="IPR029044">
    <property type="entry name" value="Nucleotide-diphossugar_trans"/>
</dbReference>
<dbReference type="GO" id="GO:0006493">
    <property type="term" value="P:protein O-linked glycosylation"/>
    <property type="evidence" value="ECO:0007669"/>
    <property type="project" value="TreeGrafter"/>
</dbReference>
<dbReference type="Gene3D" id="3.90.550.10">
    <property type="entry name" value="Spore Coat Polysaccharide Biosynthesis Protein SpsA, Chain A"/>
    <property type="match status" value="1"/>
</dbReference>
<dbReference type="AlphaFoldDB" id="A0A9N9N6Y2"/>
<dbReference type="GO" id="GO:0005794">
    <property type="term" value="C:Golgi apparatus"/>
    <property type="evidence" value="ECO:0007669"/>
    <property type="project" value="TreeGrafter"/>
</dbReference>